<sequence>MTIRREIKKVIDFEKLSDELSHVKFYIVNM</sequence>
<protein>
    <submittedName>
        <fullName evidence="1">Uncharacterized protein</fullName>
    </submittedName>
</protein>
<gene>
    <name evidence="1" type="ORF">BDD30_1857</name>
</gene>
<name>A0ABX9SP49_9GAMM</name>
<comment type="caution">
    <text evidence="1">The sequence shown here is derived from an EMBL/GenBank/DDBJ whole genome shotgun (WGS) entry which is preliminary data.</text>
</comment>
<evidence type="ECO:0000313" key="1">
    <source>
        <dbReference type="EMBL" id="RKS59770.1"/>
    </source>
</evidence>
<keyword evidence="2" id="KW-1185">Reference proteome</keyword>
<proteinExistence type="predicted"/>
<reference evidence="1 2" key="1">
    <citation type="submission" date="2018-10" db="EMBL/GenBank/DDBJ databases">
        <title>Genomic Encyclopedia of Archaeal and Bacterial Type Strains, Phase II (KMG-II): from individual species to whole genera.</title>
        <authorList>
            <person name="Goeker M."/>
        </authorList>
    </citation>
    <scope>NUCLEOTIDE SEQUENCE [LARGE SCALE GENOMIC DNA]</scope>
    <source>
        <strain evidence="1 2">DSM 15149</strain>
    </source>
</reference>
<accession>A0ABX9SP49</accession>
<evidence type="ECO:0000313" key="2">
    <source>
        <dbReference type="Proteomes" id="UP000280955"/>
    </source>
</evidence>
<dbReference type="EMBL" id="RBLJ01000002">
    <property type="protein sequence ID" value="RKS59770.1"/>
    <property type="molecule type" value="Genomic_DNA"/>
</dbReference>
<dbReference type="Proteomes" id="UP000280955">
    <property type="component" value="Unassembled WGS sequence"/>
</dbReference>
<organism evidence="1 2">
    <name type="scientific">Photorhabdus asymbiotica</name>
    <dbReference type="NCBI Taxonomy" id="291112"/>
    <lineage>
        <taxon>Bacteria</taxon>
        <taxon>Pseudomonadati</taxon>
        <taxon>Pseudomonadota</taxon>
        <taxon>Gammaproteobacteria</taxon>
        <taxon>Enterobacterales</taxon>
        <taxon>Morganellaceae</taxon>
        <taxon>Photorhabdus</taxon>
    </lineage>
</organism>